<proteinExistence type="predicted"/>
<reference evidence="1" key="1">
    <citation type="submission" date="2023-04" db="EMBL/GenBank/DDBJ databases">
        <title>Draft Genome sequencing of Naganishia species isolated from polar environments using Oxford Nanopore Technology.</title>
        <authorList>
            <person name="Leo P."/>
            <person name="Venkateswaran K."/>
        </authorList>
    </citation>
    <scope>NUCLEOTIDE SEQUENCE</scope>
    <source>
        <strain evidence="1">MNA-CCFEE 5261</strain>
    </source>
</reference>
<dbReference type="Proteomes" id="UP001241377">
    <property type="component" value="Unassembled WGS sequence"/>
</dbReference>
<name>A0ACC2V3D4_9TREE</name>
<evidence type="ECO:0000313" key="2">
    <source>
        <dbReference type="Proteomes" id="UP001241377"/>
    </source>
</evidence>
<gene>
    <name evidence="1" type="ORF">QFC19_008195</name>
</gene>
<accession>A0ACC2V3D4</accession>
<comment type="caution">
    <text evidence="1">The sequence shown here is derived from an EMBL/GenBank/DDBJ whole genome shotgun (WGS) entry which is preliminary data.</text>
</comment>
<keyword evidence="2" id="KW-1185">Reference proteome</keyword>
<evidence type="ECO:0000313" key="1">
    <source>
        <dbReference type="EMBL" id="KAJ9093757.1"/>
    </source>
</evidence>
<sequence length="201" mass="22176">MIPSREHSYVEGPASRTLFSLSEADLHRVHKGCLRSDKGFLDGGSIAGVEEDDVYALMPFGEEVGNAAAYVTLEYGKQHGHLSVGGAQAFSLRKELLHLAVRIGSKPTFADCLQQRPSRCRIFRTFGTAEEDPHLMTIRKDGNDVTLLDSQGVRVLDWELGLSALPPRKQEEIAERLEIIARAQHLLRLERGTGESALDSP</sequence>
<protein>
    <submittedName>
        <fullName evidence="1">Uncharacterized protein</fullName>
    </submittedName>
</protein>
<organism evidence="1 2">
    <name type="scientific">Naganishia cerealis</name>
    <dbReference type="NCBI Taxonomy" id="610337"/>
    <lineage>
        <taxon>Eukaryota</taxon>
        <taxon>Fungi</taxon>
        <taxon>Dikarya</taxon>
        <taxon>Basidiomycota</taxon>
        <taxon>Agaricomycotina</taxon>
        <taxon>Tremellomycetes</taxon>
        <taxon>Filobasidiales</taxon>
        <taxon>Filobasidiaceae</taxon>
        <taxon>Naganishia</taxon>
    </lineage>
</organism>
<dbReference type="EMBL" id="JASBWR010000119">
    <property type="protein sequence ID" value="KAJ9093757.1"/>
    <property type="molecule type" value="Genomic_DNA"/>
</dbReference>